<keyword evidence="3" id="KW-1185">Reference proteome</keyword>
<comment type="caution">
    <text evidence="2">The sequence shown here is derived from an EMBL/GenBank/DDBJ whole genome shotgun (WGS) entry which is preliminary data.</text>
</comment>
<evidence type="ECO:0000313" key="3">
    <source>
        <dbReference type="Proteomes" id="UP000887013"/>
    </source>
</evidence>
<feature type="region of interest" description="Disordered" evidence="1">
    <location>
        <begin position="181"/>
        <end position="209"/>
    </location>
</feature>
<dbReference type="Proteomes" id="UP000887013">
    <property type="component" value="Unassembled WGS sequence"/>
</dbReference>
<proteinExistence type="predicted"/>
<gene>
    <name evidence="2" type="ORF">NPIL_136561</name>
</gene>
<dbReference type="EMBL" id="BMAW01109418">
    <property type="protein sequence ID" value="GFT38265.1"/>
    <property type="molecule type" value="Genomic_DNA"/>
</dbReference>
<sequence>MPELDLRMQSSPGPIYDPSSDPADRNFKDLINLVDAFEGSGSQPLPPLADPIVSIIMEDPLPPCPPSVNPPAPMVAKTPPIGTLAPTARSFSRRRRGLIPTWCPYIRTARIREIPRPFRAVARQPSITDFISVGRPEIIEICETPKNDSKPAASPPPSEAAVPVPKNLKAKWVRFELPEPCAGSSLQSKNLSSSLSGSDLPDPASDISHFPSLPGAVKPVLPFFTIPEELVGQDREH</sequence>
<feature type="compositionally biased region" description="Low complexity" evidence="1">
    <location>
        <begin position="184"/>
        <end position="200"/>
    </location>
</feature>
<feature type="region of interest" description="Disordered" evidence="1">
    <location>
        <begin position="1"/>
        <end position="23"/>
    </location>
</feature>
<evidence type="ECO:0000256" key="1">
    <source>
        <dbReference type="SAM" id="MobiDB-lite"/>
    </source>
</evidence>
<name>A0A8X6TPT5_NEPPI</name>
<evidence type="ECO:0000313" key="2">
    <source>
        <dbReference type="EMBL" id="GFT38265.1"/>
    </source>
</evidence>
<organism evidence="2 3">
    <name type="scientific">Nephila pilipes</name>
    <name type="common">Giant wood spider</name>
    <name type="synonym">Nephila maculata</name>
    <dbReference type="NCBI Taxonomy" id="299642"/>
    <lineage>
        <taxon>Eukaryota</taxon>
        <taxon>Metazoa</taxon>
        <taxon>Ecdysozoa</taxon>
        <taxon>Arthropoda</taxon>
        <taxon>Chelicerata</taxon>
        <taxon>Arachnida</taxon>
        <taxon>Araneae</taxon>
        <taxon>Araneomorphae</taxon>
        <taxon>Entelegynae</taxon>
        <taxon>Araneoidea</taxon>
        <taxon>Nephilidae</taxon>
        <taxon>Nephila</taxon>
    </lineage>
</organism>
<reference evidence="2" key="1">
    <citation type="submission" date="2020-08" db="EMBL/GenBank/DDBJ databases">
        <title>Multicomponent nature underlies the extraordinary mechanical properties of spider dragline silk.</title>
        <authorList>
            <person name="Kono N."/>
            <person name="Nakamura H."/>
            <person name="Mori M."/>
            <person name="Yoshida Y."/>
            <person name="Ohtoshi R."/>
            <person name="Malay A.D."/>
            <person name="Moran D.A.P."/>
            <person name="Tomita M."/>
            <person name="Numata K."/>
            <person name="Arakawa K."/>
        </authorList>
    </citation>
    <scope>NUCLEOTIDE SEQUENCE</scope>
</reference>
<protein>
    <submittedName>
        <fullName evidence="2">Uncharacterized protein</fullName>
    </submittedName>
</protein>
<dbReference type="AlphaFoldDB" id="A0A8X6TPT5"/>
<accession>A0A8X6TPT5</accession>